<name>A0AA43XN65_9CLOT</name>
<evidence type="ECO:0000313" key="3">
    <source>
        <dbReference type="Proteomes" id="UP000449710"/>
    </source>
</evidence>
<keyword evidence="3" id="KW-1185">Reference proteome</keyword>
<dbReference type="EMBL" id="SUMG01000031">
    <property type="protein sequence ID" value="NBG89581.1"/>
    <property type="molecule type" value="Genomic_DNA"/>
</dbReference>
<dbReference type="RefSeq" id="WP_160723382.1">
    <property type="nucleotide sequence ID" value="NZ_SUMG01000031.1"/>
</dbReference>
<dbReference type="Proteomes" id="UP000449710">
    <property type="component" value="Unassembled WGS sequence"/>
</dbReference>
<reference evidence="2 3" key="1">
    <citation type="submission" date="2019-04" db="EMBL/GenBank/DDBJ databases">
        <title>Isachenkonia alkalipeptolytica gen. nov. sp. nov. a new anaerobic, alkiliphilic organothrophic bacterium capable to reduce synthesized ferrihydrite isolated from a soda lake.</title>
        <authorList>
            <person name="Toshchakov S.V."/>
            <person name="Zavarzina D.G."/>
            <person name="Zhilina T.N."/>
            <person name="Kostrikina N.A."/>
            <person name="Kublanov I.V."/>
        </authorList>
    </citation>
    <scope>NUCLEOTIDE SEQUENCE [LARGE SCALE GENOMIC DNA]</scope>
    <source>
        <strain evidence="2 3">Z-1701</strain>
    </source>
</reference>
<gene>
    <name evidence="2" type="ORF">ISALK_13925</name>
</gene>
<evidence type="ECO:0000313" key="2">
    <source>
        <dbReference type="EMBL" id="NBG89581.1"/>
    </source>
</evidence>
<keyword evidence="1" id="KW-0472">Membrane</keyword>
<feature type="transmembrane region" description="Helical" evidence="1">
    <location>
        <begin position="78"/>
        <end position="111"/>
    </location>
</feature>
<dbReference type="AlphaFoldDB" id="A0AA43XN65"/>
<keyword evidence="1" id="KW-1133">Transmembrane helix</keyword>
<proteinExistence type="predicted"/>
<keyword evidence="1" id="KW-0812">Transmembrane</keyword>
<organism evidence="2 3">
    <name type="scientific">Isachenkonia alkalipeptolytica</name>
    <dbReference type="NCBI Taxonomy" id="2565777"/>
    <lineage>
        <taxon>Bacteria</taxon>
        <taxon>Bacillati</taxon>
        <taxon>Bacillota</taxon>
        <taxon>Clostridia</taxon>
        <taxon>Eubacteriales</taxon>
        <taxon>Clostridiaceae</taxon>
        <taxon>Isachenkonia</taxon>
    </lineage>
</organism>
<comment type="caution">
    <text evidence="2">The sequence shown here is derived from an EMBL/GenBank/DDBJ whole genome shotgun (WGS) entry which is preliminary data.</text>
</comment>
<sequence>MAITIKRRTGWAGTATKMKIILNGEKVARIKQGETLVVELQEDENILKIRHFGSRSNEVEVGEGDVLEIKPKRCHQMLFPLLIVITFIMDVILGAAYITMILPVHIVILLISFGTEGYAVKKVHTDT</sequence>
<accession>A0AA43XN65</accession>
<evidence type="ECO:0000256" key="1">
    <source>
        <dbReference type="SAM" id="Phobius"/>
    </source>
</evidence>
<protein>
    <submittedName>
        <fullName evidence="2">Uncharacterized protein</fullName>
    </submittedName>
</protein>